<comment type="caution">
    <text evidence="3">The sequence shown here is derived from an EMBL/GenBank/DDBJ whole genome shotgun (WGS) entry which is preliminary data.</text>
</comment>
<dbReference type="Pfam" id="PF12682">
    <property type="entry name" value="Flavodoxin_4"/>
    <property type="match status" value="1"/>
</dbReference>
<evidence type="ECO:0000259" key="1">
    <source>
        <dbReference type="Pfam" id="PF12682"/>
    </source>
</evidence>
<sequence>MFPICSYSIKFIRYKLTKKSLEKPNEKGQIVIPFYTHEGSGLSDTENHLKEACSGATILKGLAIRGTIAQKS</sequence>
<evidence type="ECO:0000313" key="5">
    <source>
        <dbReference type="Proteomes" id="UP000491168"/>
    </source>
</evidence>
<reference evidence="3 4" key="1">
    <citation type="submission" date="2018-08" db="EMBL/GenBank/DDBJ databases">
        <title>A genome reference for cultivated species of the human gut microbiota.</title>
        <authorList>
            <person name="Zou Y."/>
            <person name="Xue W."/>
            <person name="Luo G."/>
        </authorList>
    </citation>
    <scope>NUCLEOTIDE SEQUENCE [LARGE SCALE GENOMIC DNA]</scope>
    <source>
        <strain evidence="3 4">AM31-16AC</strain>
    </source>
</reference>
<evidence type="ECO:0000313" key="4">
    <source>
        <dbReference type="Proteomes" id="UP000284689"/>
    </source>
</evidence>
<evidence type="ECO:0000313" key="3">
    <source>
        <dbReference type="EMBL" id="RHD47196.1"/>
    </source>
</evidence>
<dbReference type="Proteomes" id="UP000284689">
    <property type="component" value="Unassembled WGS sequence"/>
</dbReference>
<dbReference type="InterPro" id="IPR029039">
    <property type="entry name" value="Flavoprotein-like_sf"/>
</dbReference>
<dbReference type="Proteomes" id="UP000491168">
    <property type="component" value="Unassembled WGS sequence"/>
</dbReference>
<dbReference type="InterPro" id="IPR008254">
    <property type="entry name" value="Flavodoxin/NO_synth"/>
</dbReference>
<gene>
    <name evidence="3" type="ORF">DW794_12555</name>
    <name evidence="2" type="ORF">F2Y35_13030</name>
</gene>
<dbReference type="GO" id="GO:0010181">
    <property type="term" value="F:FMN binding"/>
    <property type="evidence" value="ECO:0007669"/>
    <property type="project" value="InterPro"/>
</dbReference>
<name>A0A414FI22_9BACE</name>
<evidence type="ECO:0000313" key="2">
    <source>
        <dbReference type="EMBL" id="KAA5490961.1"/>
    </source>
</evidence>
<dbReference type="Gene3D" id="3.40.50.360">
    <property type="match status" value="1"/>
</dbReference>
<dbReference type="RefSeq" id="WP_122264736.1">
    <property type="nucleotide sequence ID" value="NZ_CAXSSI010000003.1"/>
</dbReference>
<organism evidence="3 4">
    <name type="scientific">Bacteroides caccae</name>
    <dbReference type="NCBI Taxonomy" id="47678"/>
    <lineage>
        <taxon>Bacteria</taxon>
        <taxon>Pseudomonadati</taxon>
        <taxon>Bacteroidota</taxon>
        <taxon>Bacteroidia</taxon>
        <taxon>Bacteroidales</taxon>
        <taxon>Bacteroidaceae</taxon>
        <taxon>Bacteroides</taxon>
    </lineage>
</organism>
<dbReference type="EMBL" id="QSJD01000019">
    <property type="protein sequence ID" value="RHD47196.1"/>
    <property type="molecule type" value="Genomic_DNA"/>
</dbReference>
<proteinExistence type="predicted"/>
<feature type="domain" description="Flavodoxin-like" evidence="1">
    <location>
        <begin position="17"/>
        <end position="70"/>
    </location>
</feature>
<reference evidence="2 5" key="2">
    <citation type="journal article" date="2019" name="Nat. Med.">
        <title>A library of human gut bacterial isolates paired with longitudinal multiomics data enables mechanistic microbiome research.</title>
        <authorList>
            <person name="Poyet M."/>
            <person name="Groussin M."/>
            <person name="Gibbons S.M."/>
            <person name="Avila-Pacheco J."/>
            <person name="Jiang X."/>
            <person name="Kearney S.M."/>
            <person name="Perrotta A.R."/>
            <person name="Berdy B."/>
            <person name="Zhao S."/>
            <person name="Lieberman T.D."/>
            <person name="Swanson P.K."/>
            <person name="Smith M."/>
            <person name="Roesemann S."/>
            <person name="Alexander J.E."/>
            <person name="Rich S.A."/>
            <person name="Livny J."/>
            <person name="Vlamakis H."/>
            <person name="Clish C."/>
            <person name="Bullock K."/>
            <person name="Deik A."/>
            <person name="Scott J."/>
            <person name="Pierce K.A."/>
            <person name="Xavier R.J."/>
            <person name="Alm E.J."/>
        </authorList>
    </citation>
    <scope>NUCLEOTIDE SEQUENCE [LARGE SCALE GENOMIC DNA]</scope>
    <source>
        <strain evidence="2 5">BIOML-A21</strain>
    </source>
</reference>
<accession>A0A414FI22</accession>
<protein>
    <recommendedName>
        <fullName evidence="1">Flavodoxin-like domain-containing protein</fullName>
    </recommendedName>
</protein>
<dbReference type="EMBL" id="VVYF01000012">
    <property type="protein sequence ID" value="KAA5490961.1"/>
    <property type="molecule type" value="Genomic_DNA"/>
</dbReference>
<dbReference type="AlphaFoldDB" id="A0A414FI22"/>